<keyword evidence="3" id="KW-1185">Reference proteome</keyword>
<dbReference type="EMBL" id="MN988486">
    <property type="protein sequence ID" value="QIG68152.1"/>
    <property type="molecule type" value="Genomic_DNA"/>
</dbReference>
<dbReference type="Proteomes" id="UP000605518">
    <property type="component" value="Segment"/>
</dbReference>
<keyword evidence="1" id="KW-0812">Transmembrane</keyword>
<name>A0A7S5QYD0_9CAUD</name>
<evidence type="ECO:0000313" key="3">
    <source>
        <dbReference type="Proteomes" id="UP000605518"/>
    </source>
</evidence>
<feature type="transmembrane region" description="Helical" evidence="1">
    <location>
        <begin position="16"/>
        <end position="36"/>
    </location>
</feature>
<protein>
    <recommendedName>
        <fullName evidence="4">Transmembrane protein</fullName>
    </recommendedName>
</protein>
<gene>
    <name evidence="2" type="ORF">EVB55_217</name>
</gene>
<reference evidence="2" key="1">
    <citation type="submission" date="2020-01" db="EMBL/GenBank/DDBJ databases">
        <title>Patterns of diversity and host range of bacteriophage communities associated with bean-nodulatin bacteria.</title>
        <authorList>
            <person name="Vann Cauwenberghe J."/>
            <person name="Santamaria R.I."/>
            <person name="Bustos P."/>
            <person name="Juarez S."/>
            <person name="Gonzalez V."/>
        </authorList>
    </citation>
    <scope>NUCLEOTIDE SEQUENCE</scope>
</reference>
<evidence type="ECO:0008006" key="4">
    <source>
        <dbReference type="Google" id="ProtNLM"/>
    </source>
</evidence>
<accession>A0A7S5QYD0</accession>
<keyword evidence="1" id="KW-0472">Membrane</keyword>
<proteinExistence type="predicted"/>
<sequence>MIEKVRRVRQFVKRHYGWVYLGSVAAAYALIVYFSYRPETFN</sequence>
<evidence type="ECO:0000313" key="2">
    <source>
        <dbReference type="EMBL" id="QIG68152.1"/>
    </source>
</evidence>
<evidence type="ECO:0000256" key="1">
    <source>
        <dbReference type="SAM" id="Phobius"/>
    </source>
</evidence>
<keyword evidence="1" id="KW-1133">Transmembrane helix</keyword>
<organism evidence="2 3">
    <name type="scientific">Rhizobium phage RHph_Y68</name>
    <dbReference type="NCBI Taxonomy" id="2509787"/>
    <lineage>
        <taxon>Viruses</taxon>
        <taxon>Duplodnaviria</taxon>
        <taxon>Heunggongvirae</taxon>
        <taxon>Uroviricota</taxon>
        <taxon>Caudoviricetes</taxon>
        <taxon>Pootjesviridae</taxon>
        <taxon>Staniewskivirinae</taxon>
        <taxon>Trinifflemingvirus</taxon>
        <taxon>Trinifflemingvirus Y68</taxon>
    </lineage>
</organism>